<keyword evidence="1" id="KW-0812">Transmembrane</keyword>
<dbReference type="EMBL" id="AEMG01000009">
    <property type="protein sequence ID" value="EFW91914.1"/>
    <property type="molecule type" value="Genomic_DNA"/>
</dbReference>
<dbReference type="Proteomes" id="UP000003751">
    <property type="component" value="Unassembled WGS sequence"/>
</dbReference>
<feature type="transmembrane region" description="Helical" evidence="1">
    <location>
        <begin position="130"/>
        <end position="153"/>
    </location>
</feature>
<feature type="transmembrane region" description="Helical" evidence="1">
    <location>
        <begin position="73"/>
        <end position="92"/>
    </location>
</feature>
<gene>
    <name evidence="4" type="ORF">SAMN05444342_2315</name>
    <name evidence="3" type="ORF">ZOD2009_10565</name>
</gene>
<dbReference type="AlphaFoldDB" id="E7QTI5"/>
<evidence type="ECO:0000259" key="2">
    <source>
        <dbReference type="Pfam" id="PF09335"/>
    </source>
</evidence>
<accession>E7QTI5</accession>
<evidence type="ECO:0000313" key="6">
    <source>
        <dbReference type="Proteomes" id="UP000184203"/>
    </source>
</evidence>
<sequence length="188" mass="19510">MLDILASVVDVATNGVVLGSLGGLTDAVEHATGWFGLVLIAIYSFLISFLLPLPSEVVLLAPLDLGVGKLGRISLIILLSGLGKAAGSVFAFHIGQEAKQSGPVIRALRGSKIDIVEWSERKTVGLAQKWGYLGLAGALCVPGFPDTISIYAFSILETDYVKFALASFAGSVGRLVLVTLVGAGVLSL</sequence>
<protein>
    <submittedName>
        <fullName evidence="4">Membrane protein YqaA, SNARE-associated domain</fullName>
    </submittedName>
</protein>
<dbReference type="EMBL" id="FRAN01000003">
    <property type="protein sequence ID" value="SHK82925.1"/>
    <property type="molecule type" value="Genomic_DNA"/>
</dbReference>
<keyword evidence="1" id="KW-1133">Transmembrane helix</keyword>
<reference evidence="6" key="2">
    <citation type="submission" date="2016-11" db="EMBL/GenBank/DDBJ databases">
        <authorList>
            <person name="Varghese N."/>
            <person name="Submissions S."/>
        </authorList>
    </citation>
    <scope>NUCLEOTIDE SEQUENCE [LARGE SCALE GENOMIC DNA]</scope>
    <source>
        <strain evidence="6">DX253</strain>
    </source>
</reference>
<dbReference type="eggNOG" id="arCOG03118">
    <property type="taxonomic scope" value="Archaea"/>
</dbReference>
<name>E7QTI5_HALPU</name>
<feature type="transmembrane region" description="Helical" evidence="1">
    <location>
        <begin position="34"/>
        <end position="53"/>
    </location>
</feature>
<dbReference type="Pfam" id="PF09335">
    <property type="entry name" value="VTT_dom"/>
    <property type="match status" value="1"/>
</dbReference>
<evidence type="ECO:0000313" key="5">
    <source>
        <dbReference type="Proteomes" id="UP000003751"/>
    </source>
</evidence>
<dbReference type="OrthoDB" id="168446at2157"/>
<dbReference type="PATRIC" id="fig|797209.4.peg.2076"/>
<feature type="transmembrane region" description="Helical" evidence="1">
    <location>
        <begin position="165"/>
        <end position="186"/>
    </location>
</feature>
<feature type="domain" description="VTT" evidence="2">
    <location>
        <begin position="66"/>
        <end position="183"/>
    </location>
</feature>
<evidence type="ECO:0000313" key="4">
    <source>
        <dbReference type="EMBL" id="SHK82925.1"/>
    </source>
</evidence>
<evidence type="ECO:0000256" key="1">
    <source>
        <dbReference type="SAM" id="Phobius"/>
    </source>
</evidence>
<keyword evidence="6" id="KW-1185">Reference proteome</keyword>
<dbReference type="RefSeq" id="WP_007979540.1">
    <property type="nucleotide sequence ID" value="NZ_AEMG01000009.1"/>
</dbReference>
<dbReference type="InterPro" id="IPR032816">
    <property type="entry name" value="VTT_dom"/>
</dbReference>
<organism evidence="3 5">
    <name type="scientific">Haladaptatus paucihalophilus DX253</name>
    <dbReference type="NCBI Taxonomy" id="797209"/>
    <lineage>
        <taxon>Archaea</taxon>
        <taxon>Methanobacteriati</taxon>
        <taxon>Methanobacteriota</taxon>
        <taxon>Stenosarchaea group</taxon>
        <taxon>Halobacteria</taxon>
        <taxon>Halobacteriales</taxon>
        <taxon>Haladaptataceae</taxon>
        <taxon>Haladaptatus</taxon>
    </lineage>
</organism>
<dbReference type="Proteomes" id="UP000184203">
    <property type="component" value="Unassembled WGS sequence"/>
</dbReference>
<evidence type="ECO:0000313" key="3">
    <source>
        <dbReference type="EMBL" id="EFW91914.1"/>
    </source>
</evidence>
<proteinExistence type="predicted"/>
<reference evidence="3 5" key="1">
    <citation type="journal article" date="2014" name="ISME J.">
        <title>Trehalose/2-sulfotrehalose biosynthesis and glycine-betaine uptake are widely spread mechanisms for osmoadaptation in the Halobacteriales.</title>
        <authorList>
            <person name="Youssef N.H."/>
            <person name="Savage-Ashlock K.N."/>
            <person name="McCully A.L."/>
            <person name="Luedtke B."/>
            <person name="Shaw E.I."/>
            <person name="Hoff W.D."/>
            <person name="Elshahed M.S."/>
        </authorList>
    </citation>
    <scope>NUCLEOTIDE SEQUENCE [LARGE SCALE GENOMIC DNA]</scope>
    <source>
        <strain evidence="3 5">DX253</strain>
    </source>
</reference>
<reference evidence="4" key="3">
    <citation type="submission" date="2016-11" db="EMBL/GenBank/DDBJ databases">
        <authorList>
            <person name="Jaros S."/>
            <person name="Januszkiewicz K."/>
            <person name="Wedrychowicz H."/>
        </authorList>
    </citation>
    <scope>NUCLEOTIDE SEQUENCE [LARGE SCALE GENOMIC DNA]</scope>
    <source>
        <strain evidence="4">DX253</strain>
    </source>
</reference>
<keyword evidence="1" id="KW-0472">Membrane</keyword>